<dbReference type="GeneTree" id="ENSGT00390000008048"/>
<protein>
    <recommendedName>
        <fullName evidence="3">Macrophage-expressed gene 1 protein</fullName>
    </recommendedName>
    <alternativeName>
        <fullName evidence="16">Perforin-2</fullName>
    </alternativeName>
</protein>
<dbReference type="Ensembl" id="ENSDCDT00010056280.1">
    <property type="protein sequence ID" value="ENSDCDP00010046085.1"/>
    <property type="gene ID" value="ENSDCDG00010028253.1"/>
</dbReference>
<keyword evidence="11" id="KW-1064">Adaptive immunity</keyword>
<reference evidence="22" key="3">
    <citation type="submission" date="2025-09" db="UniProtKB">
        <authorList>
            <consortium name="Ensembl"/>
        </authorList>
    </citation>
    <scope>IDENTIFICATION</scope>
</reference>
<reference evidence="22 23" key="1">
    <citation type="submission" date="2020-06" db="EMBL/GenBank/DDBJ databases">
        <authorList>
            <consortium name="Wellcome Sanger Institute Data Sharing"/>
        </authorList>
    </citation>
    <scope>NUCLEOTIDE SEQUENCE [LARGE SCALE GENOMIC DNA]</scope>
</reference>
<dbReference type="PANTHER" id="PTHR31463">
    <property type="entry name" value="MACROPHAGE-EXPRESSED GENE 1 PROTEIN"/>
    <property type="match status" value="1"/>
</dbReference>
<keyword evidence="6 19" id="KW-0812">Transmembrane</keyword>
<dbReference type="GO" id="GO:0030670">
    <property type="term" value="C:phagocytic vesicle membrane"/>
    <property type="evidence" value="ECO:0007669"/>
    <property type="project" value="UniProtKB-SubCell"/>
</dbReference>
<evidence type="ECO:0000256" key="12">
    <source>
        <dbReference type="ARBA" id="ARBA00023136"/>
    </source>
</evidence>
<comment type="subcellular location">
    <subcellularLocation>
        <location evidence="1">Cytoplasmic vesicle</location>
        <location evidence="1">Phagosome membrane</location>
        <topology evidence="1">Multi-pass membrane protein</topology>
    </subcellularLocation>
</comment>
<name>A0AAY4DKZ4_9TELE</name>
<evidence type="ECO:0000256" key="5">
    <source>
        <dbReference type="ARBA" id="ARBA00022588"/>
    </source>
</evidence>
<comment type="function">
    <text evidence="18">Pore-forming protein involved in both innate and adaptive immunity. Plays a central role in antigen cross-presentation in dendritic cells by forming a pore in antigen-containing compartments, thereby promoting delivery of antigens for cross-presentation. Also involved in innate immune response following bacterial infection; shows antibacterial activity against a wide spectrum of Gram-positive, Gram-negative and acid-fast bacteria. Reduces the viability of the intracytosolic pathogen L.monocytogenes by inhibiting acidification of the phagocytic vacuole of host cells which restricts bacterial translocation from the vacuole to the cytosol. Required for the antibacterial activity of reactive oxygen species and nitric oxide.</text>
</comment>
<dbReference type="GO" id="GO:0002250">
    <property type="term" value="P:adaptive immune response"/>
    <property type="evidence" value="ECO:0007669"/>
    <property type="project" value="UniProtKB-KW"/>
</dbReference>
<dbReference type="Proteomes" id="UP000694580">
    <property type="component" value="Chromosome 14"/>
</dbReference>
<keyword evidence="15" id="KW-0968">Cytoplasmic vesicle</keyword>
<evidence type="ECO:0000256" key="4">
    <source>
        <dbReference type="ARBA" id="ARBA00022452"/>
    </source>
</evidence>
<evidence type="ECO:0000256" key="14">
    <source>
        <dbReference type="ARBA" id="ARBA00023180"/>
    </source>
</evidence>
<evidence type="ECO:0000256" key="3">
    <source>
        <dbReference type="ARBA" id="ARBA00021365"/>
    </source>
</evidence>
<evidence type="ECO:0000256" key="13">
    <source>
        <dbReference type="ARBA" id="ARBA00023157"/>
    </source>
</evidence>
<evidence type="ECO:0000256" key="9">
    <source>
        <dbReference type="ARBA" id="ARBA00022859"/>
    </source>
</evidence>
<evidence type="ECO:0000256" key="19">
    <source>
        <dbReference type="SAM" id="Phobius"/>
    </source>
</evidence>
<keyword evidence="23" id="KW-1185">Reference proteome</keyword>
<evidence type="ECO:0000256" key="18">
    <source>
        <dbReference type="ARBA" id="ARBA00045689"/>
    </source>
</evidence>
<sequence>MDQNEFTMLALCLLTFGSVRPLPHSDNGLRNCRINSSSLALEVLPGGGWDNLRNLDMGRVMNFSYSQCQSTEDGVYLIPDEVFRMSEVISTWLDHRSSTSQTISVDASYLNVLNGKFSKENQQMKTYQVKDNSVTSRVQVRNHLYTVKVYPYFTLDSRFAQQVKEIANSLDNNQTRHADYLSEMLVVDYGTHVITAVDAGAILEQEDYLKSSYYESTEQYEFTSSAGLNFFETITFGFHGKGKENSSLSRSYLGNITHSRTQSHGGALFYPGITLQKWQESTLNNLVAIDRAGLPLHYVLNEATLPDLPRVAVRKLALSVREAAARYYNVNARPGCVRPDAEHFNFQANVDDGSCQGPAANLTFGGVFQNCTKVTGDADPLCLKFQQKNPDTGGYSCRGPYTAALLQSEAAEEVYGQVACYEECSGFFFWESCDQVCGTRYQVRRALINTYWCSATNITQYSGYLFGGLFGPDMPNPLTKSKACPPGFFPQMFLSNGLMVCLSNEYETATMFSVPFAGFFSCKAGNPLANNQYRCPPTFSQHLATISDGCQILFCVQSKNLTEGQLKPVRLPPFTRPALIQSLNKTVVIVAEGGRVWVRSEDSDSWRSASPEDVKRFYNNLDGSGLSNGGKVGVWLSVVVALALVIAGTVFFIKKSRSRSSHISSGYEQINGDDSTSESQNTSLVPLVKPQIVTS</sequence>
<evidence type="ECO:0000256" key="6">
    <source>
        <dbReference type="ARBA" id="ARBA00022692"/>
    </source>
</evidence>
<evidence type="ECO:0000256" key="15">
    <source>
        <dbReference type="ARBA" id="ARBA00023329"/>
    </source>
</evidence>
<feature type="domain" description="MACPF" evidence="21">
    <location>
        <begin position="1"/>
        <end position="331"/>
    </location>
</feature>
<keyword evidence="14" id="KW-0325">Glycoprotein</keyword>
<evidence type="ECO:0000259" key="21">
    <source>
        <dbReference type="PROSITE" id="PS51412"/>
    </source>
</evidence>
<evidence type="ECO:0000256" key="7">
    <source>
        <dbReference type="ARBA" id="ARBA00022729"/>
    </source>
</evidence>
<evidence type="ECO:0000313" key="23">
    <source>
        <dbReference type="Proteomes" id="UP000694580"/>
    </source>
</evidence>
<evidence type="ECO:0000256" key="2">
    <source>
        <dbReference type="ARBA" id="ARBA00007256"/>
    </source>
</evidence>
<evidence type="ECO:0000256" key="17">
    <source>
        <dbReference type="ARBA" id="ARBA00045657"/>
    </source>
</evidence>
<keyword evidence="5" id="KW-0399">Innate immunity</keyword>
<evidence type="ECO:0000256" key="20">
    <source>
        <dbReference type="SAM" id="SignalP"/>
    </source>
</evidence>
<evidence type="ECO:0000256" key="16">
    <source>
        <dbReference type="ARBA" id="ARBA00030728"/>
    </source>
</evidence>
<dbReference type="GO" id="GO:0045087">
    <property type="term" value="P:innate immune response"/>
    <property type="evidence" value="ECO:0007669"/>
    <property type="project" value="UniProtKB-KW"/>
</dbReference>
<evidence type="ECO:0000256" key="1">
    <source>
        <dbReference type="ARBA" id="ARBA00004265"/>
    </source>
</evidence>
<evidence type="ECO:0000256" key="10">
    <source>
        <dbReference type="ARBA" id="ARBA00022989"/>
    </source>
</evidence>
<dbReference type="PROSITE" id="PS51412">
    <property type="entry name" value="MACPF_2"/>
    <property type="match status" value="1"/>
</dbReference>
<keyword evidence="4" id="KW-1134">Transmembrane beta strand</keyword>
<dbReference type="SMART" id="SM00457">
    <property type="entry name" value="MACPF"/>
    <property type="match status" value="1"/>
</dbReference>
<dbReference type="GO" id="GO:0042742">
    <property type="term" value="P:defense response to bacterium"/>
    <property type="evidence" value="ECO:0007669"/>
    <property type="project" value="TreeGrafter"/>
</dbReference>
<comment type="similarity">
    <text evidence="2">Belongs to the MPEG1 family.</text>
</comment>
<evidence type="ECO:0000256" key="11">
    <source>
        <dbReference type="ARBA" id="ARBA00023130"/>
    </source>
</evidence>
<proteinExistence type="inferred from homology"/>
<feature type="chain" id="PRO_5044217019" description="Macrophage-expressed gene 1 protein" evidence="20">
    <location>
        <begin position="22"/>
        <end position="695"/>
    </location>
</feature>
<gene>
    <name evidence="22" type="primary">MPEG1</name>
</gene>
<dbReference type="AlphaFoldDB" id="A0AAY4DKZ4"/>
<dbReference type="CDD" id="cd22579">
    <property type="entry name" value="MPEG1_P2"/>
    <property type="match status" value="1"/>
</dbReference>
<organism evidence="22 23">
    <name type="scientific">Denticeps clupeoides</name>
    <name type="common">denticle herring</name>
    <dbReference type="NCBI Taxonomy" id="299321"/>
    <lineage>
        <taxon>Eukaryota</taxon>
        <taxon>Metazoa</taxon>
        <taxon>Chordata</taxon>
        <taxon>Craniata</taxon>
        <taxon>Vertebrata</taxon>
        <taxon>Euteleostomi</taxon>
        <taxon>Actinopterygii</taxon>
        <taxon>Neopterygii</taxon>
        <taxon>Teleostei</taxon>
        <taxon>Clupei</taxon>
        <taxon>Clupeiformes</taxon>
        <taxon>Denticipitoidei</taxon>
        <taxon>Denticipitidae</taxon>
        <taxon>Denticeps</taxon>
    </lineage>
</organism>
<keyword evidence="9" id="KW-0391">Immunity</keyword>
<keyword evidence="12 19" id="KW-0472">Membrane</keyword>
<keyword evidence="13" id="KW-1015">Disulfide bond</keyword>
<keyword evidence="7 20" id="KW-0732">Signal</keyword>
<keyword evidence="10 19" id="KW-1133">Transmembrane helix</keyword>
<dbReference type="InterPro" id="IPR039707">
    <property type="entry name" value="MPEG1"/>
</dbReference>
<feature type="transmembrane region" description="Helical" evidence="19">
    <location>
        <begin position="632"/>
        <end position="653"/>
    </location>
</feature>
<comment type="function">
    <text evidence="17">Pore-forming protein that plays a central role in antigen cross-presentation in dendritic cells by mediating delivery of antigens for cross-presentation. Dendritic cells bridge innate and adaptive immunity by capturing exogenous antigens on MHC class-I molecules and presenting them to naive CD8(+) T-cells. Acts by forming a pore in antigen-containing compartments, promoting the release of antigens into the cytosol, enabling generation of MHCI:peptide complexes and T-cell priming.</text>
</comment>
<evidence type="ECO:0000313" key="22">
    <source>
        <dbReference type="Ensembl" id="ENSDCDP00010046085.1"/>
    </source>
</evidence>
<evidence type="ECO:0000256" key="8">
    <source>
        <dbReference type="ARBA" id="ARBA00022843"/>
    </source>
</evidence>
<keyword evidence="8" id="KW-0832">Ubl conjugation</keyword>
<dbReference type="InterPro" id="IPR020864">
    <property type="entry name" value="MACPF"/>
</dbReference>
<accession>A0AAY4DKZ4</accession>
<feature type="signal peptide" evidence="20">
    <location>
        <begin position="1"/>
        <end position="21"/>
    </location>
</feature>
<reference evidence="22" key="2">
    <citation type="submission" date="2025-08" db="UniProtKB">
        <authorList>
            <consortium name="Ensembl"/>
        </authorList>
    </citation>
    <scope>IDENTIFICATION</scope>
</reference>
<dbReference type="PANTHER" id="PTHR31463:SF4">
    <property type="entry name" value="MACROPHAGE-EXPRESSED GENE 1 PROTEIN"/>
    <property type="match status" value="1"/>
</dbReference>
<dbReference type="Pfam" id="PF01823">
    <property type="entry name" value="MACPF"/>
    <property type="match status" value="1"/>
</dbReference>